<evidence type="ECO:0000256" key="1">
    <source>
        <dbReference type="SAM" id="Phobius"/>
    </source>
</evidence>
<keyword evidence="3" id="KW-1185">Reference proteome</keyword>
<gene>
    <name evidence="2" type="ORF">AB3X52_15380</name>
</gene>
<protein>
    <recommendedName>
        <fullName evidence="4">Bacterial sugar transferase domain-containing protein</fullName>
    </recommendedName>
</protein>
<keyword evidence="1" id="KW-0472">Membrane</keyword>
<keyword evidence="1" id="KW-1133">Transmembrane helix</keyword>
<feature type="non-terminal residue" evidence="2">
    <location>
        <position position="278"/>
    </location>
</feature>
<feature type="transmembrane region" description="Helical" evidence="1">
    <location>
        <begin position="113"/>
        <end position="130"/>
    </location>
</feature>
<reference evidence="2 3" key="1">
    <citation type="submission" date="2024-07" db="EMBL/GenBank/DDBJ databases">
        <authorList>
            <person name="Lee S."/>
            <person name="Kang M."/>
        </authorList>
    </citation>
    <scope>NUCLEOTIDE SEQUENCE [LARGE SCALE GENOMIC DNA]</scope>
    <source>
        <strain evidence="2 3">DS6</strain>
    </source>
</reference>
<evidence type="ECO:0000313" key="2">
    <source>
        <dbReference type="EMBL" id="MEX0429009.1"/>
    </source>
</evidence>
<evidence type="ECO:0000313" key="3">
    <source>
        <dbReference type="Proteomes" id="UP001556631"/>
    </source>
</evidence>
<name>A0ABV3T1C7_9ACTN</name>
<proteinExistence type="predicted"/>
<sequence length="278" mass="28533">MSVTTDAVGAGARAGRTVLSGPWRSRRRPFVLVAVADAVATLLLALYVVDVATGRAVTAALLWAVWLRVSIPTRVTDLHGAVTGVGRATAFAGVACWVGGALVHLPIPERRLVALLGSAALVSVLVRVTLGRLAAPLGVLVVGDVDDRVALTESLEALSGGRLLPVGGCDPAGTASSVASLRPDAVLVVPGPALAGREVQRLTWELQAHGVPLLVGTRLHDVAPARTAAVRLGQLALLHVDAPRHDGPGRVVKDLWERSAALVALVLLSPLLGVVALA</sequence>
<comment type="caution">
    <text evidence="2">The sequence shown here is derived from an EMBL/GenBank/DDBJ whole genome shotgun (WGS) entry which is preliminary data.</text>
</comment>
<dbReference type="EMBL" id="JBFPJR010000031">
    <property type="protein sequence ID" value="MEX0429009.1"/>
    <property type="molecule type" value="Genomic_DNA"/>
</dbReference>
<keyword evidence="1" id="KW-0812">Transmembrane</keyword>
<dbReference type="Proteomes" id="UP001556631">
    <property type="component" value="Unassembled WGS sequence"/>
</dbReference>
<evidence type="ECO:0008006" key="4">
    <source>
        <dbReference type="Google" id="ProtNLM"/>
    </source>
</evidence>
<feature type="transmembrane region" description="Helical" evidence="1">
    <location>
        <begin position="85"/>
        <end position="107"/>
    </location>
</feature>
<feature type="transmembrane region" description="Helical" evidence="1">
    <location>
        <begin position="30"/>
        <end position="49"/>
    </location>
</feature>
<accession>A0ABV3T1C7</accession>
<dbReference type="RefSeq" id="WP_367994978.1">
    <property type="nucleotide sequence ID" value="NZ_JBFPJR010000031.1"/>
</dbReference>
<organism evidence="2 3">
    <name type="scientific">Nocardioides eburneus</name>
    <dbReference type="NCBI Taxonomy" id="3231482"/>
    <lineage>
        <taxon>Bacteria</taxon>
        <taxon>Bacillati</taxon>
        <taxon>Actinomycetota</taxon>
        <taxon>Actinomycetes</taxon>
        <taxon>Propionibacteriales</taxon>
        <taxon>Nocardioidaceae</taxon>
        <taxon>Nocardioides</taxon>
    </lineage>
</organism>